<dbReference type="OMA" id="IAYLREP"/>
<feature type="domain" description="Glycosyltransferase 2-like" evidence="2">
    <location>
        <begin position="7"/>
        <end position="173"/>
    </location>
</feature>
<evidence type="ECO:0000256" key="1">
    <source>
        <dbReference type="SAM" id="Phobius"/>
    </source>
</evidence>
<dbReference type="Gene3D" id="3.90.550.10">
    <property type="entry name" value="Spore Coat Polysaccharide Biosynthesis Protein SpsA, Chain A"/>
    <property type="match status" value="1"/>
</dbReference>
<organism evidence="3 4">
    <name type="scientific">Methanosphaera stadtmanae</name>
    <dbReference type="NCBI Taxonomy" id="2317"/>
    <lineage>
        <taxon>Archaea</taxon>
        <taxon>Methanobacteriati</taxon>
        <taxon>Methanobacteriota</taxon>
        <taxon>Methanomada group</taxon>
        <taxon>Methanobacteria</taxon>
        <taxon>Methanobacteriales</taxon>
        <taxon>Methanobacteriaceae</taxon>
        <taxon>Methanosphaera</taxon>
    </lineage>
</organism>
<evidence type="ECO:0000313" key="3">
    <source>
        <dbReference type="EMBL" id="RAP02861.1"/>
    </source>
</evidence>
<proteinExistence type="predicted"/>
<dbReference type="AlphaFoldDB" id="A0A328PY17"/>
<protein>
    <recommendedName>
        <fullName evidence="2">Glycosyltransferase 2-like domain-containing protein</fullName>
    </recommendedName>
</protein>
<dbReference type="PANTHER" id="PTHR43685:SF2">
    <property type="entry name" value="GLYCOSYLTRANSFERASE 2-LIKE DOMAIN-CONTAINING PROTEIN"/>
    <property type="match status" value="1"/>
</dbReference>
<evidence type="ECO:0000259" key="2">
    <source>
        <dbReference type="Pfam" id="PF00535"/>
    </source>
</evidence>
<feature type="transmembrane region" description="Helical" evidence="1">
    <location>
        <begin position="282"/>
        <end position="302"/>
    </location>
</feature>
<evidence type="ECO:0000313" key="4">
    <source>
        <dbReference type="Proteomes" id="UP000248557"/>
    </source>
</evidence>
<name>A0A328PY17_9EURY</name>
<reference evidence="3 4" key="1">
    <citation type="submission" date="2017-05" db="EMBL/GenBank/DDBJ databases">
        <title>Host range expansion of the Methanosphaera genus to humans and monogastric animals involves recent and extensive reduction in genome content.</title>
        <authorList>
            <person name="Hoedt E.C."/>
            <person name="Volmer J.G."/>
            <person name="Parks D.H."/>
            <person name="Rosewarne C.P."/>
            <person name="Denman S.E."/>
            <person name="Mcsweeney C.S."/>
            <person name="O Cuiv P."/>
            <person name="Hugenholtz P."/>
            <person name="Tyson G.W."/>
            <person name="Morrison M."/>
        </authorList>
    </citation>
    <scope>NUCLEOTIDE SEQUENCE [LARGE SCALE GENOMIC DNA]</scope>
    <source>
        <strain evidence="3 4">PA5</strain>
    </source>
</reference>
<dbReference type="InterPro" id="IPR029044">
    <property type="entry name" value="Nucleotide-diphossugar_trans"/>
</dbReference>
<accession>A0A328PY17</accession>
<dbReference type="PANTHER" id="PTHR43685">
    <property type="entry name" value="GLYCOSYLTRANSFERASE"/>
    <property type="match status" value="1"/>
</dbReference>
<keyword evidence="1" id="KW-1133">Transmembrane helix</keyword>
<sequence>MKDTVCAVVVTFNRKQLLLKCIDSLLNQTHKINAIYIVDNNSTDNTPQLLYEKGYIKNTPQNTKTIESTEKTMNNITIKYIHLPENIGGAGGFYHGVKMAYEDDYDWIWIMDDDAFPTKTCLEKLTPYYHLDDTVALASLKVDLNNNILYHHRGYFNFKKGLPIQKQITPEDTKVAIKDIDMASFVGLLVNRNAISKIGYPKKEFFIHTDDLEYCIRLRTVGKIKLVNDSIIKHAEGSVKGTFKKTVLGISVDRRPYDKLWINYYMQRNLIWIGMKYSQNKISLYLTIIKNYILTIIGIILFDDNKYRRITFYTNAYIDGFTSNFDNKKPKKILYN</sequence>
<dbReference type="RefSeq" id="WP_011406669.1">
    <property type="nucleotide sequence ID" value="NZ_CATZNA010000077.1"/>
</dbReference>
<dbReference type="InterPro" id="IPR001173">
    <property type="entry name" value="Glyco_trans_2-like"/>
</dbReference>
<dbReference type="EMBL" id="NGJK01000068">
    <property type="protein sequence ID" value="RAP02861.1"/>
    <property type="molecule type" value="Genomic_DNA"/>
</dbReference>
<dbReference type="CDD" id="cd04185">
    <property type="entry name" value="GT_2_like_b"/>
    <property type="match status" value="1"/>
</dbReference>
<keyword evidence="1" id="KW-0812">Transmembrane</keyword>
<comment type="caution">
    <text evidence="3">The sequence shown here is derived from an EMBL/GenBank/DDBJ whole genome shotgun (WGS) entry which is preliminary data.</text>
</comment>
<gene>
    <name evidence="3" type="ORF">CA615_05395</name>
</gene>
<dbReference type="SUPFAM" id="SSF53448">
    <property type="entry name" value="Nucleotide-diphospho-sugar transferases"/>
    <property type="match status" value="1"/>
</dbReference>
<keyword evidence="1" id="KW-0472">Membrane</keyword>
<dbReference type="Proteomes" id="UP000248557">
    <property type="component" value="Unassembled WGS sequence"/>
</dbReference>
<dbReference type="GeneID" id="3856078"/>
<dbReference type="Pfam" id="PF00535">
    <property type="entry name" value="Glycos_transf_2"/>
    <property type="match status" value="1"/>
</dbReference>
<dbReference type="InterPro" id="IPR050834">
    <property type="entry name" value="Glycosyltransf_2"/>
</dbReference>